<keyword evidence="4" id="KW-1185">Reference proteome</keyword>
<dbReference type="Proteomes" id="UP000799324">
    <property type="component" value="Unassembled WGS sequence"/>
</dbReference>
<dbReference type="OrthoDB" id="3640263at2759"/>
<organism evidence="3 4">
    <name type="scientific">Lophiostoma macrostomum CBS 122681</name>
    <dbReference type="NCBI Taxonomy" id="1314788"/>
    <lineage>
        <taxon>Eukaryota</taxon>
        <taxon>Fungi</taxon>
        <taxon>Dikarya</taxon>
        <taxon>Ascomycota</taxon>
        <taxon>Pezizomycotina</taxon>
        <taxon>Dothideomycetes</taxon>
        <taxon>Pleosporomycetidae</taxon>
        <taxon>Pleosporales</taxon>
        <taxon>Lophiostomataceae</taxon>
        <taxon>Lophiostoma</taxon>
    </lineage>
</organism>
<sequence>MAGPLLVDSYRRYKKDTSEFLNWLCSKARSTGTVDDIFSSKPVAGRAKGRSRKKVAAPSSSPNTIQVPVRALVRLAKAIREDDRVETPIAMMVTLKDVIRLRKECARFYKYDAKADDREKNETHAYFISVLEEVHAILASRLPMTSCAENDGMEENPPGMTNIFQHLTIEDLSGSDSEDAAKPKETSPAEEDTYTLETSEADTSFAIFCLLKDVTDVRLFVRRTWRQFKDALVSLETAALVTNSAMSTIETISKEFVKAYPEFKDHDNIAPFLKEAFFDKQDIHASQAPKKFNACYESGGQTLSYPTISCDQTMETITFFVILDKELDITRTAYTASGVRFIKCLKQMKHIAFGKVEFPGNCQVHKAIRHARMTTSLPTWAVLNIQIFADTLLELEDYLEKAFTKAEQTTAWIISTLDEYLRLEGAADMGIWHKTNRKLMIGFREEIRKIFHHDFVQEALKTVPQSSAISFGDRFLLRHHPLWCGLLTQDIICQFQVFAIGMASSQGMILSSVHLYNASEQLKSSQKDNVWKDMDWIIGKHGENHLFAGPRPQFRKDFHYRSDIAFGQDPQQAPGAGKIRRLNIVSSYTQANMSIEDRTSATKAVPDRPEALLHLMCLADPSNDTAENEEPAPKRKVKGKKKKAKRNRTKTKKTNTPVELLTIFREKLKEDEFVLRFDTMRLFLGCIKVLRRIQAHVIRYAPFDYPPEQYGRGLGVNTCVSGVLWELAGYPIMHTEQFPAVDKILVDFIKEEGSVEYDRAVARVPNVNSKGDSAPEPEPSFECPVEDHVPIHTRDAIKHAIKDAGVKVIVDHAGQKREVTFDGKL</sequence>
<dbReference type="Pfam" id="PF20253">
    <property type="entry name" value="DUF6604"/>
    <property type="match status" value="1"/>
</dbReference>
<evidence type="ECO:0000313" key="3">
    <source>
        <dbReference type="EMBL" id="KAF2655842.1"/>
    </source>
</evidence>
<dbReference type="EMBL" id="MU004343">
    <property type="protein sequence ID" value="KAF2655842.1"/>
    <property type="molecule type" value="Genomic_DNA"/>
</dbReference>
<dbReference type="PANTHER" id="PTHR38795:SF1">
    <property type="entry name" value="DUF6604 DOMAIN-CONTAINING PROTEIN"/>
    <property type="match status" value="1"/>
</dbReference>
<name>A0A6A6T869_9PLEO</name>
<feature type="region of interest" description="Disordered" evidence="1">
    <location>
        <begin position="622"/>
        <end position="652"/>
    </location>
</feature>
<dbReference type="PANTHER" id="PTHR38795">
    <property type="entry name" value="DUF6604 DOMAIN-CONTAINING PROTEIN"/>
    <property type="match status" value="1"/>
</dbReference>
<feature type="compositionally biased region" description="Basic residues" evidence="1">
    <location>
        <begin position="634"/>
        <end position="652"/>
    </location>
</feature>
<dbReference type="AlphaFoldDB" id="A0A6A6T869"/>
<reference evidence="3" key="1">
    <citation type="journal article" date="2020" name="Stud. Mycol.">
        <title>101 Dothideomycetes genomes: a test case for predicting lifestyles and emergence of pathogens.</title>
        <authorList>
            <person name="Haridas S."/>
            <person name="Albert R."/>
            <person name="Binder M."/>
            <person name="Bloem J."/>
            <person name="Labutti K."/>
            <person name="Salamov A."/>
            <person name="Andreopoulos B."/>
            <person name="Baker S."/>
            <person name="Barry K."/>
            <person name="Bills G."/>
            <person name="Bluhm B."/>
            <person name="Cannon C."/>
            <person name="Castanera R."/>
            <person name="Culley D."/>
            <person name="Daum C."/>
            <person name="Ezra D."/>
            <person name="Gonzalez J."/>
            <person name="Henrissat B."/>
            <person name="Kuo A."/>
            <person name="Liang C."/>
            <person name="Lipzen A."/>
            <person name="Lutzoni F."/>
            <person name="Magnuson J."/>
            <person name="Mondo S."/>
            <person name="Nolan M."/>
            <person name="Ohm R."/>
            <person name="Pangilinan J."/>
            <person name="Park H.-J."/>
            <person name="Ramirez L."/>
            <person name="Alfaro M."/>
            <person name="Sun H."/>
            <person name="Tritt A."/>
            <person name="Yoshinaga Y."/>
            <person name="Zwiers L.-H."/>
            <person name="Turgeon B."/>
            <person name="Goodwin S."/>
            <person name="Spatafora J."/>
            <person name="Crous P."/>
            <person name="Grigoriev I."/>
        </authorList>
    </citation>
    <scope>NUCLEOTIDE SEQUENCE</scope>
    <source>
        <strain evidence="3">CBS 122681</strain>
    </source>
</reference>
<evidence type="ECO:0000259" key="2">
    <source>
        <dbReference type="Pfam" id="PF20253"/>
    </source>
</evidence>
<feature type="region of interest" description="Disordered" evidence="1">
    <location>
        <begin position="174"/>
        <end position="196"/>
    </location>
</feature>
<evidence type="ECO:0000313" key="4">
    <source>
        <dbReference type="Proteomes" id="UP000799324"/>
    </source>
</evidence>
<protein>
    <recommendedName>
        <fullName evidence="2">DUF6604 domain-containing protein</fullName>
    </recommendedName>
</protein>
<evidence type="ECO:0000256" key="1">
    <source>
        <dbReference type="SAM" id="MobiDB-lite"/>
    </source>
</evidence>
<gene>
    <name evidence="3" type="ORF">K491DRAFT_406655</name>
</gene>
<proteinExistence type="predicted"/>
<feature type="domain" description="DUF6604" evidence="2">
    <location>
        <begin position="11"/>
        <end position="257"/>
    </location>
</feature>
<dbReference type="InterPro" id="IPR046539">
    <property type="entry name" value="DUF6604"/>
</dbReference>
<accession>A0A6A6T869</accession>